<protein>
    <submittedName>
        <fullName evidence="1">Uncharacterized protein</fullName>
    </submittedName>
</protein>
<accession>A0A6S7LT36</accession>
<name>A0A6S7LT36_PARCT</name>
<comment type="caution">
    <text evidence="1">The sequence shown here is derived from an EMBL/GenBank/DDBJ whole genome shotgun (WGS) entry which is preliminary data.</text>
</comment>
<feature type="non-terminal residue" evidence="1">
    <location>
        <position position="141"/>
    </location>
</feature>
<evidence type="ECO:0000313" key="2">
    <source>
        <dbReference type="Proteomes" id="UP001152795"/>
    </source>
</evidence>
<dbReference type="AlphaFoldDB" id="A0A6S7LT36"/>
<proteinExistence type="predicted"/>
<sequence>RCAGKLDVVKIPDTNVIKLKKGSRQVLEWNFICAGDIFLSAVICRNGNHDLISSLDSYYKITQKRSQKNNEVSLQHTITISNFSRSENITCTTDIQSSPSATFVLLEEGQPSVVDQRQKDEKSFFKEKGVCSFTFMVKKEC</sequence>
<dbReference type="Proteomes" id="UP001152795">
    <property type="component" value="Unassembled WGS sequence"/>
</dbReference>
<keyword evidence="2" id="KW-1185">Reference proteome</keyword>
<reference evidence="1" key="1">
    <citation type="submission" date="2020-04" db="EMBL/GenBank/DDBJ databases">
        <authorList>
            <person name="Alioto T."/>
            <person name="Alioto T."/>
            <person name="Gomez Garrido J."/>
        </authorList>
    </citation>
    <scope>NUCLEOTIDE SEQUENCE</scope>
    <source>
        <strain evidence="1">A484AB</strain>
    </source>
</reference>
<dbReference type="EMBL" id="CACRXK020032880">
    <property type="protein sequence ID" value="CAB4043672.1"/>
    <property type="molecule type" value="Genomic_DNA"/>
</dbReference>
<organism evidence="1 2">
    <name type="scientific">Paramuricea clavata</name>
    <name type="common">Red gorgonian</name>
    <name type="synonym">Violescent sea-whip</name>
    <dbReference type="NCBI Taxonomy" id="317549"/>
    <lineage>
        <taxon>Eukaryota</taxon>
        <taxon>Metazoa</taxon>
        <taxon>Cnidaria</taxon>
        <taxon>Anthozoa</taxon>
        <taxon>Octocorallia</taxon>
        <taxon>Malacalcyonacea</taxon>
        <taxon>Plexauridae</taxon>
        <taxon>Paramuricea</taxon>
    </lineage>
</organism>
<evidence type="ECO:0000313" key="1">
    <source>
        <dbReference type="EMBL" id="CAB4043672.1"/>
    </source>
</evidence>
<gene>
    <name evidence="1" type="ORF">PACLA_8A035651</name>
</gene>